<organism evidence="6 7">
    <name type="scientific">Georgenia muralis</name>
    <dbReference type="NCBI Taxonomy" id="154117"/>
    <lineage>
        <taxon>Bacteria</taxon>
        <taxon>Bacillati</taxon>
        <taxon>Actinomycetota</taxon>
        <taxon>Actinomycetes</taxon>
        <taxon>Micrococcales</taxon>
        <taxon>Bogoriellaceae</taxon>
        <taxon>Georgenia</taxon>
    </lineage>
</organism>
<dbReference type="EMBL" id="RKRA01000001">
    <property type="protein sequence ID" value="RPF26370.1"/>
    <property type="molecule type" value="Genomic_DNA"/>
</dbReference>
<dbReference type="Pfam" id="PF00394">
    <property type="entry name" value="Cu-oxidase"/>
    <property type="match status" value="1"/>
</dbReference>
<dbReference type="PANTHER" id="PTHR11709:SF2">
    <property type="entry name" value="MULTICOPPER OXIDASE LPR1"/>
    <property type="match status" value="1"/>
</dbReference>
<feature type="domain" description="Plastocyanin-like" evidence="3">
    <location>
        <begin position="225"/>
        <end position="308"/>
    </location>
</feature>
<keyword evidence="7" id="KW-1185">Reference proteome</keyword>
<comment type="caution">
    <text evidence="6">The sequence shown here is derived from an EMBL/GenBank/DDBJ whole genome shotgun (WGS) entry which is preliminary data.</text>
</comment>
<dbReference type="AlphaFoldDB" id="A0A3N4Z5G9"/>
<keyword evidence="1" id="KW-0479">Metal-binding</keyword>
<evidence type="ECO:0000259" key="3">
    <source>
        <dbReference type="Pfam" id="PF00394"/>
    </source>
</evidence>
<dbReference type="SUPFAM" id="SSF49503">
    <property type="entry name" value="Cupredoxins"/>
    <property type="match status" value="3"/>
</dbReference>
<dbReference type="OrthoDB" id="345021at2"/>
<dbReference type="InterPro" id="IPR011707">
    <property type="entry name" value="Cu-oxidase-like_N"/>
</dbReference>
<sequence>MRPLTRRQALVLGAAGVGSVVVGGIGAAQTPLPWSAAPPDAHGPGGRAGGGVTPDADGATLVEPTVLTSEGGVLEVELEMAEREVRVGDVTARLLTYNGTVPGPTLLLRPGDTLRVRLVNRLDDVTNLHVHGLHVSPEGNSDNPFLAIGPGESFDYEIVLPDDHPAGTLWYHPHHHGMVADQMFTGLYGAIVVEDDLPAGRVLVVSDISLTEDGGVRQVSQPERMMGREGETVLVNGQVRPRITAAPGERQRWRVVNACTSRHLRLELEGQEVTVLGVDLGREAEPTPFGDLLLAPGNRADLLVTAAEGAATLRALPHERGGMMGMMGGATASSEPVTLATLEVAGTPAEPPEELPPAGAVRDLRDVEPAARRTLTFTMGMGGGRGPGGMTFGFDGRGFDAERTDQDVAAGTVEEWVIDNPTPMDHPFHLHVWPMQVVEAAGATVGPPTWRDVVTVPAGSRVVVRVPFEDLTGRTVYHCHILDHEDAGMMGVVDVRA</sequence>
<dbReference type="Gene3D" id="2.60.40.420">
    <property type="entry name" value="Cupredoxins - blue copper proteins"/>
    <property type="match status" value="3"/>
</dbReference>
<evidence type="ECO:0000259" key="5">
    <source>
        <dbReference type="Pfam" id="PF07732"/>
    </source>
</evidence>
<feature type="domain" description="Plastocyanin-like" evidence="5">
    <location>
        <begin position="85"/>
        <end position="196"/>
    </location>
</feature>
<accession>A0A3N4Z5G9</accession>
<dbReference type="PANTHER" id="PTHR11709">
    <property type="entry name" value="MULTI-COPPER OXIDASE"/>
    <property type="match status" value="1"/>
</dbReference>
<dbReference type="InterPro" id="IPR008972">
    <property type="entry name" value="Cupredoxin"/>
</dbReference>
<dbReference type="CDD" id="cd13853">
    <property type="entry name" value="CuRO_1_Tth-MCO_like"/>
    <property type="match status" value="1"/>
</dbReference>
<dbReference type="Proteomes" id="UP000280726">
    <property type="component" value="Unassembled WGS sequence"/>
</dbReference>
<dbReference type="InterPro" id="IPR011706">
    <property type="entry name" value="Cu-oxidase_C"/>
</dbReference>
<dbReference type="Pfam" id="PF07732">
    <property type="entry name" value="Cu-oxidase_3"/>
    <property type="match status" value="1"/>
</dbReference>
<proteinExistence type="predicted"/>
<dbReference type="PROSITE" id="PS51318">
    <property type="entry name" value="TAT"/>
    <property type="match status" value="1"/>
</dbReference>
<dbReference type="GO" id="GO:0005507">
    <property type="term" value="F:copper ion binding"/>
    <property type="evidence" value="ECO:0007669"/>
    <property type="project" value="InterPro"/>
</dbReference>
<name>A0A3N4Z5G9_9MICO</name>
<dbReference type="Pfam" id="PF07731">
    <property type="entry name" value="Cu-oxidase_2"/>
    <property type="match status" value="1"/>
</dbReference>
<dbReference type="GO" id="GO:0016491">
    <property type="term" value="F:oxidoreductase activity"/>
    <property type="evidence" value="ECO:0007669"/>
    <property type="project" value="UniProtKB-KW"/>
</dbReference>
<feature type="domain" description="Plastocyanin-like" evidence="4">
    <location>
        <begin position="391"/>
        <end position="496"/>
    </location>
</feature>
<keyword evidence="2" id="KW-0560">Oxidoreductase</keyword>
<dbReference type="CDD" id="cd13900">
    <property type="entry name" value="CuRO_3_Tth-MCO_like"/>
    <property type="match status" value="1"/>
</dbReference>
<dbReference type="InterPro" id="IPR002355">
    <property type="entry name" value="Cu_oxidase_Cu_BS"/>
</dbReference>
<dbReference type="InterPro" id="IPR001117">
    <property type="entry name" value="Cu-oxidase_2nd"/>
</dbReference>
<dbReference type="RefSeq" id="WP_123914828.1">
    <property type="nucleotide sequence ID" value="NZ_RKRA01000001.1"/>
</dbReference>
<evidence type="ECO:0000259" key="4">
    <source>
        <dbReference type="Pfam" id="PF07731"/>
    </source>
</evidence>
<dbReference type="InterPro" id="IPR006311">
    <property type="entry name" value="TAT_signal"/>
</dbReference>
<dbReference type="GO" id="GO:0030288">
    <property type="term" value="C:outer membrane-bounded periplasmic space"/>
    <property type="evidence" value="ECO:0007669"/>
    <property type="project" value="TreeGrafter"/>
</dbReference>
<evidence type="ECO:0000313" key="6">
    <source>
        <dbReference type="EMBL" id="RPF26370.1"/>
    </source>
</evidence>
<protein>
    <submittedName>
        <fullName evidence="6">FtsP/CotA-like multicopper oxidase with cupredoxin domain</fullName>
    </submittedName>
</protein>
<dbReference type="PROSITE" id="PS00080">
    <property type="entry name" value="MULTICOPPER_OXIDASE2"/>
    <property type="match status" value="1"/>
</dbReference>
<evidence type="ECO:0000313" key="7">
    <source>
        <dbReference type="Proteomes" id="UP000280726"/>
    </source>
</evidence>
<reference evidence="6 7" key="1">
    <citation type="submission" date="2018-11" db="EMBL/GenBank/DDBJ databases">
        <title>Sequencing the genomes of 1000 actinobacteria strains.</title>
        <authorList>
            <person name="Klenk H.-P."/>
        </authorList>
    </citation>
    <scope>NUCLEOTIDE SEQUENCE [LARGE SCALE GENOMIC DNA]</scope>
    <source>
        <strain evidence="6 7">DSM 14418</strain>
    </source>
</reference>
<evidence type="ECO:0000256" key="1">
    <source>
        <dbReference type="ARBA" id="ARBA00022723"/>
    </source>
</evidence>
<gene>
    <name evidence="6" type="ORF">EDD32_0809</name>
</gene>
<dbReference type="InterPro" id="IPR045087">
    <property type="entry name" value="Cu-oxidase_fam"/>
</dbReference>
<evidence type="ECO:0000256" key="2">
    <source>
        <dbReference type="ARBA" id="ARBA00023002"/>
    </source>
</evidence>